<evidence type="ECO:0000256" key="3">
    <source>
        <dbReference type="SAM" id="MobiDB-lite"/>
    </source>
</evidence>
<feature type="domain" description="HTH tetR-type" evidence="4">
    <location>
        <begin position="4"/>
        <end position="63"/>
    </location>
</feature>
<dbReference type="InterPro" id="IPR009057">
    <property type="entry name" value="Homeodomain-like_sf"/>
</dbReference>
<evidence type="ECO:0000313" key="6">
    <source>
        <dbReference type="Proteomes" id="UP001592582"/>
    </source>
</evidence>
<dbReference type="Pfam" id="PF19344">
    <property type="entry name" value="TetR_C_32"/>
    <property type="match status" value="1"/>
</dbReference>
<dbReference type="PANTHER" id="PTHR30055:SF227">
    <property type="entry name" value="TRANSCRIPTIONAL REGULATORY PROTEIN (PROBABLY TETR-FAMILY)-RELATED"/>
    <property type="match status" value="1"/>
</dbReference>
<dbReference type="InterPro" id="IPR050109">
    <property type="entry name" value="HTH-type_TetR-like_transc_reg"/>
</dbReference>
<organism evidence="5 6">
    <name type="scientific">Streptacidiphilus alkalitolerans</name>
    <dbReference type="NCBI Taxonomy" id="3342712"/>
    <lineage>
        <taxon>Bacteria</taxon>
        <taxon>Bacillati</taxon>
        <taxon>Actinomycetota</taxon>
        <taxon>Actinomycetes</taxon>
        <taxon>Kitasatosporales</taxon>
        <taxon>Streptomycetaceae</taxon>
        <taxon>Streptacidiphilus</taxon>
    </lineage>
</organism>
<protein>
    <submittedName>
        <fullName evidence="5">TetR family transcriptional regulator</fullName>
    </submittedName>
</protein>
<sequence>MSMPDRRSELLDAADRVVRRDGPRASMNTIAAEAGITKPILYRHFGDKHGLYRALAERHTAVLLDAVRAALALPLERRDRVEAVLDTYLAAIEARPQVYRFLAHPDPAADGLSPAGPLAPALRLIADELSGAMNAQVDLGPDSAVVAEAWGQAITGMVLAAGDWWLEQRPFPRERMVQTLAELLWGRLAAAAERPPAAAPGPAPEPEPQPEINPDSHPKPEVQA</sequence>
<proteinExistence type="predicted"/>
<dbReference type="EMBL" id="JBHEZX010000008">
    <property type="protein sequence ID" value="MFC1411717.1"/>
    <property type="molecule type" value="Genomic_DNA"/>
</dbReference>
<dbReference type="PRINTS" id="PR00455">
    <property type="entry name" value="HTHTETR"/>
</dbReference>
<dbReference type="Proteomes" id="UP001592582">
    <property type="component" value="Unassembled WGS sequence"/>
</dbReference>
<evidence type="ECO:0000256" key="2">
    <source>
        <dbReference type="PROSITE-ProRule" id="PRU00335"/>
    </source>
</evidence>
<dbReference type="InterPro" id="IPR045823">
    <property type="entry name" value="TetR_C_32"/>
</dbReference>
<dbReference type="PROSITE" id="PS01081">
    <property type="entry name" value="HTH_TETR_1"/>
    <property type="match status" value="1"/>
</dbReference>
<dbReference type="Pfam" id="PF00440">
    <property type="entry name" value="TetR_N"/>
    <property type="match status" value="1"/>
</dbReference>
<gene>
    <name evidence="5" type="ORF">ACEZDG_20845</name>
</gene>
<dbReference type="PANTHER" id="PTHR30055">
    <property type="entry name" value="HTH-TYPE TRANSCRIPTIONAL REGULATOR RUTR"/>
    <property type="match status" value="1"/>
</dbReference>
<dbReference type="Gene3D" id="1.10.357.10">
    <property type="entry name" value="Tetracycline Repressor, domain 2"/>
    <property type="match status" value="1"/>
</dbReference>
<evidence type="ECO:0000313" key="5">
    <source>
        <dbReference type="EMBL" id="MFC1411717.1"/>
    </source>
</evidence>
<accession>A0ABV6VDD0</accession>
<evidence type="ECO:0000256" key="1">
    <source>
        <dbReference type="ARBA" id="ARBA00023125"/>
    </source>
</evidence>
<feature type="compositionally biased region" description="Pro residues" evidence="3">
    <location>
        <begin position="197"/>
        <end position="211"/>
    </location>
</feature>
<feature type="DNA-binding region" description="H-T-H motif" evidence="2">
    <location>
        <begin position="26"/>
        <end position="45"/>
    </location>
</feature>
<feature type="compositionally biased region" description="Basic and acidic residues" evidence="3">
    <location>
        <begin position="214"/>
        <end position="224"/>
    </location>
</feature>
<dbReference type="InterPro" id="IPR036271">
    <property type="entry name" value="Tet_transcr_reg_TetR-rel_C_sf"/>
</dbReference>
<reference evidence="5 6" key="1">
    <citation type="submission" date="2024-09" db="EMBL/GenBank/DDBJ databases">
        <authorList>
            <person name="Lee S.D."/>
        </authorList>
    </citation>
    <scope>NUCLEOTIDE SEQUENCE [LARGE SCALE GENOMIC DNA]</scope>
    <source>
        <strain evidence="5 6">N1-1</strain>
    </source>
</reference>
<name>A0ABV6VDD0_9ACTN</name>
<keyword evidence="6" id="KW-1185">Reference proteome</keyword>
<dbReference type="InterPro" id="IPR001647">
    <property type="entry name" value="HTH_TetR"/>
</dbReference>
<feature type="region of interest" description="Disordered" evidence="3">
    <location>
        <begin position="193"/>
        <end position="224"/>
    </location>
</feature>
<comment type="caution">
    <text evidence="5">The sequence shown here is derived from an EMBL/GenBank/DDBJ whole genome shotgun (WGS) entry which is preliminary data.</text>
</comment>
<evidence type="ECO:0000259" key="4">
    <source>
        <dbReference type="PROSITE" id="PS50977"/>
    </source>
</evidence>
<dbReference type="InterPro" id="IPR023772">
    <property type="entry name" value="DNA-bd_HTH_TetR-type_CS"/>
</dbReference>
<dbReference type="SUPFAM" id="SSF46689">
    <property type="entry name" value="Homeodomain-like"/>
    <property type="match status" value="1"/>
</dbReference>
<dbReference type="SUPFAM" id="SSF48498">
    <property type="entry name" value="Tetracyclin repressor-like, C-terminal domain"/>
    <property type="match status" value="1"/>
</dbReference>
<keyword evidence="1 2" id="KW-0238">DNA-binding</keyword>
<dbReference type="PROSITE" id="PS50977">
    <property type="entry name" value="HTH_TETR_2"/>
    <property type="match status" value="1"/>
</dbReference>
<dbReference type="RefSeq" id="WP_380511785.1">
    <property type="nucleotide sequence ID" value="NZ_JBHEZX010000008.1"/>
</dbReference>